<reference evidence="2 3" key="2">
    <citation type="journal article" date="2010" name="J. Bacteriol.">
        <title>Complete genome sequence of Methanothermobacter marburgensis, a methanoarchaeon model organism.</title>
        <authorList>
            <person name="Liesegang H."/>
            <person name="Kaster A.K."/>
            <person name="Wiezer A."/>
            <person name="Goenrich M."/>
            <person name="Wollherr A."/>
            <person name="Seedorf H."/>
            <person name="Gottschalk G."/>
            <person name="Thauer R.K."/>
        </authorList>
    </citation>
    <scope>NUCLEOTIDE SEQUENCE [LARGE SCALE GENOMIC DNA]</scope>
    <source>
        <strain evidence="3">ATCC BAA-927 / DSM 2133 / JCM 14651 / NBRC 100331 / OCM 82 / Marburg</strain>
    </source>
</reference>
<evidence type="ECO:0000313" key="2">
    <source>
        <dbReference type="EMBL" id="ADL57932.1"/>
    </source>
</evidence>
<reference key="1">
    <citation type="submission" date="2009-08" db="EMBL/GenBank/DDBJ databases">
        <title>The genome sequence of Methanothermobacter marburgensis.</title>
        <authorList>
            <person name="Kaster A."/>
            <person name="Seedorf H."/>
            <person name="Goenrich M."/>
            <person name="Wiezer A."/>
            <person name="Liesegang H."/>
            <person name="Thauer R."/>
            <person name="Gottschalk G."/>
        </authorList>
    </citation>
    <scope>NUCLEOTIDE SEQUENCE</scope>
    <source>
        <strain>Marburg</strain>
    </source>
</reference>
<dbReference type="PaxDb" id="79929-MTBMA_c03260"/>
<dbReference type="HOGENOM" id="CLU_060488_0_0_2"/>
<feature type="domain" description="Elp3/MiaA/NifB-like radical SAM core" evidence="1">
    <location>
        <begin position="42"/>
        <end position="277"/>
    </location>
</feature>
<dbReference type="InterPro" id="IPR005909">
    <property type="entry name" value="RaSEA"/>
</dbReference>
<protein>
    <submittedName>
        <fullName evidence="2">Predicted Fe-S oxidoreductase</fullName>
    </submittedName>
</protein>
<dbReference type="InterPro" id="IPR006638">
    <property type="entry name" value="Elp3/MiaA/NifB-like_rSAM"/>
</dbReference>
<dbReference type="Proteomes" id="UP000000345">
    <property type="component" value="Chromosome"/>
</dbReference>
<dbReference type="NCBIfam" id="TIGR01210">
    <property type="entry name" value="archaeosine biosynthesis radical SAM protein RaSEA"/>
    <property type="match status" value="1"/>
</dbReference>
<dbReference type="GeneID" id="86198256"/>
<name>D9PUN4_METTM</name>
<dbReference type="PATRIC" id="fig|79929.8.peg.320"/>
<accession>D9PUN4</accession>
<dbReference type="AlphaFoldDB" id="D9PUN4"/>
<evidence type="ECO:0000259" key="1">
    <source>
        <dbReference type="SMART" id="SM00729"/>
    </source>
</evidence>
<dbReference type="RefSeq" id="WP_013295159.1">
    <property type="nucleotide sequence ID" value="NC_014408.1"/>
</dbReference>
<organism evidence="2 3">
    <name type="scientific">Methanothermobacter marburgensis (strain ATCC BAA-927 / DSM 2133 / JCM 14651 / NBRC 100331 / OCM 82 / Marburg)</name>
    <name type="common">Methanobacterium thermoautotrophicum</name>
    <dbReference type="NCBI Taxonomy" id="79929"/>
    <lineage>
        <taxon>Archaea</taxon>
        <taxon>Methanobacteriati</taxon>
        <taxon>Methanobacteriota</taxon>
        <taxon>Methanomada group</taxon>
        <taxon>Methanobacteria</taxon>
        <taxon>Methanobacteriales</taxon>
        <taxon>Methanobacteriaceae</taxon>
        <taxon>Methanothermobacter</taxon>
    </lineage>
</organism>
<dbReference type="GO" id="GO:0051536">
    <property type="term" value="F:iron-sulfur cluster binding"/>
    <property type="evidence" value="ECO:0007669"/>
    <property type="project" value="InterPro"/>
</dbReference>
<evidence type="ECO:0000313" key="3">
    <source>
        <dbReference type="Proteomes" id="UP000000345"/>
    </source>
</evidence>
<proteinExistence type="predicted"/>
<dbReference type="GeneID" id="9704032"/>
<dbReference type="PIRSF" id="PIRSF004954">
    <property type="entry name" value="Radical_SAM"/>
    <property type="match status" value="1"/>
</dbReference>
<dbReference type="EMBL" id="CP001710">
    <property type="protein sequence ID" value="ADL57932.1"/>
    <property type="molecule type" value="Genomic_DNA"/>
</dbReference>
<dbReference type="OrthoDB" id="105445at2157"/>
<dbReference type="STRING" id="79929.MTBMA_c03260"/>
<dbReference type="SUPFAM" id="SSF102114">
    <property type="entry name" value="Radical SAM enzymes"/>
    <property type="match status" value="1"/>
</dbReference>
<dbReference type="SMART" id="SM00729">
    <property type="entry name" value="Elp3"/>
    <property type="match status" value="1"/>
</dbReference>
<dbReference type="GO" id="GO:0003824">
    <property type="term" value="F:catalytic activity"/>
    <property type="evidence" value="ECO:0007669"/>
    <property type="project" value="InterPro"/>
</dbReference>
<dbReference type="InterPro" id="IPR058240">
    <property type="entry name" value="rSAM_sf"/>
</dbReference>
<sequence>MISKLASRTRKKALKKIKPKSPDELSASWIQEDLLYSGKGRALFMILPTIGCSWALSEAGGCTMCSYISDSFLEPVEASEIIEIFDNIISSYEFEEKTAVKIFTSGSFLNPEEFPLEAMEHIISRLGAMENVEEIIFESRPEYINQEAVRRCCELAGDKIVEISIGLETCNEKTRMIKINKGFSNSDFEMAVNTISDLKRDFNVRSKAYILVKPILVSEKRAVEEAVSTAIYAEKVGVDRLSFCPSTVHRGTLMEDLWRNGSYRPPWIWSLIEIINRTREKVSVPAIMDTSGFGTSRGPYNCKKCNRDLKKFIIRANLDQTLVPPYECECRSRWLAELKFSETTASTDIKYSEYS</sequence>
<keyword evidence="3" id="KW-1185">Reference proteome</keyword>
<dbReference type="KEGG" id="mmg:MTBMA_c03260"/>
<gene>
    <name evidence="2" type="ordered locus">MTBMA_c03260</name>
</gene>